<feature type="compositionally biased region" description="Basic and acidic residues" evidence="1">
    <location>
        <begin position="38"/>
        <end position="57"/>
    </location>
</feature>
<evidence type="ECO:0000313" key="2">
    <source>
        <dbReference type="EMBL" id="KAK2814621.1"/>
    </source>
</evidence>
<comment type="caution">
    <text evidence="2">The sequence shown here is derived from an EMBL/GenBank/DDBJ whole genome shotgun (WGS) entry which is preliminary data.</text>
</comment>
<gene>
    <name evidence="2" type="ORF">Q5P01_000027</name>
</gene>
<feature type="compositionally biased region" description="Basic and acidic residues" evidence="1">
    <location>
        <begin position="73"/>
        <end position="98"/>
    </location>
</feature>
<feature type="region of interest" description="Disordered" evidence="1">
    <location>
        <begin position="1"/>
        <end position="98"/>
    </location>
</feature>
<evidence type="ECO:0008006" key="4">
    <source>
        <dbReference type="Google" id="ProtNLM"/>
    </source>
</evidence>
<protein>
    <recommendedName>
        <fullName evidence="4">Reverse transcriptase</fullName>
    </recommendedName>
</protein>
<name>A0AA88LJ89_CHASR</name>
<sequence length="447" mass="50213">MSADIMEANKREECGTRGFRVPSTSAVNGGVTGSGEKSVVERAMDDRGRSGEREGERSGAMVEQGPATARAGGDGRNETERAGETGRRGGERRQQDVKKYEKDLTVMAEILGEERLKTMEVMRAMRDICGDPDIQGIRTPRGNEFRIAQYADDINIMVRDCASLRRLILGPGTDLGEEDWGYRRFTGEVKVLGIYMGHNSMECYKKTWEERLAWCRTRMALWKLRQIGLKGKVTIINSTIVPMLMYAMQVCPIATEVWSSLCSMVEDFLWNSRAVVVAHRTLIGPVEKGGLNLCDLQIKMIALRIKLFKKALNNELGNIWADYMIEDIKKRGNYGLFNLCSYSFAKNVPGSDPLFQEAAEAWSKIVSQLNVVTKGKTDVLNQPLYDNPCLGGKKVLREGTGLVFKVIKQIKDIVDNRGHISIKTTLEKLRIYGTLINRRQVINIIKM</sequence>
<dbReference type="EMBL" id="JAUPFM010000032">
    <property type="protein sequence ID" value="KAK2814621.1"/>
    <property type="molecule type" value="Genomic_DNA"/>
</dbReference>
<accession>A0AA88LJ89</accession>
<reference evidence="2" key="1">
    <citation type="submission" date="2023-07" db="EMBL/GenBank/DDBJ databases">
        <title>Chromosome-level Genome Assembly of Striped Snakehead (Channa striata).</title>
        <authorList>
            <person name="Liu H."/>
        </authorList>
    </citation>
    <scope>NUCLEOTIDE SEQUENCE</scope>
    <source>
        <strain evidence="2">Gz</strain>
        <tissue evidence="2">Muscle</tissue>
    </source>
</reference>
<evidence type="ECO:0000256" key="1">
    <source>
        <dbReference type="SAM" id="MobiDB-lite"/>
    </source>
</evidence>
<keyword evidence="3" id="KW-1185">Reference proteome</keyword>
<organism evidence="2 3">
    <name type="scientific">Channa striata</name>
    <name type="common">Snakehead murrel</name>
    <name type="synonym">Ophicephalus striatus</name>
    <dbReference type="NCBI Taxonomy" id="64152"/>
    <lineage>
        <taxon>Eukaryota</taxon>
        <taxon>Metazoa</taxon>
        <taxon>Chordata</taxon>
        <taxon>Craniata</taxon>
        <taxon>Vertebrata</taxon>
        <taxon>Euteleostomi</taxon>
        <taxon>Actinopterygii</taxon>
        <taxon>Neopterygii</taxon>
        <taxon>Teleostei</taxon>
        <taxon>Neoteleostei</taxon>
        <taxon>Acanthomorphata</taxon>
        <taxon>Anabantaria</taxon>
        <taxon>Anabantiformes</taxon>
        <taxon>Channoidei</taxon>
        <taxon>Channidae</taxon>
        <taxon>Channa</taxon>
    </lineage>
</organism>
<dbReference type="Proteomes" id="UP001187415">
    <property type="component" value="Unassembled WGS sequence"/>
</dbReference>
<dbReference type="AlphaFoldDB" id="A0AA88LJ89"/>
<evidence type="ECO:0000313" key="3">
    <source>
        <dbReference type="Proteomes" id="UP001187415"/>
    </source>
</evidence>
<proteinExistence type="predicted"/>